<evidence type="ECO:0000313" key="5">
    <source>
        <dbReference type="Proteomes" id="UP000886595"/>
    </source>
</evidence>
<sequence length="144" mass="15451">MAASSGFHVSSSPLLRLRSSSAAYATQPPFLSPCNGRSLAESFGLATVTVSRQNLSVSPPSAVVEARISGTREPMTPPYNVLITGSTKGIGHALAREFLKAGDNVVICSRSAERVESVVQSLKEEYGEHVWDRELSVMLEKGRM</sequence>
<dbReference type="InterPro" id="IPR002347">
    <property type="entry name" value="SDR_fam"/>
</dbReference>
<dbReference type="GO" id="GO:0010304">
    <property type="term" value="P:PSII associated light-harvesting complex II catabolic process"/>
    <property type="evidence" value="ECO:0007669"/>
    <property type="project" value="TreeGrafter"/>
</dbReference>
<dbReference type="OrthoDB" id="3592703at2759"/>
<organism evidence="4 5">
    <name type="scientific">Brassica carinata</name>
    <name type="common">Ethiopian mustard</name>
    <name type="synonym">Abyssinian cabbage</name>
    <dbReference type="NCBI Taxonomy" id="52824"/>
    <lineage>
        <taxon>Eukaryota</taxon>
        <taxon>Viridiplantae</taxon>
        <taxon>Streptophyta</taxon>
        <taxon>Embryophyta</taxon>
        <taxon>Tracheophyta</taxon>
        <taxon>Spermatophyta</taxon>
        <taxon>Magnoliopsida</taxon>
        <taxon>eudicotyledons</taxon>
        <taxon>Gunneridae</taxon>
        <taxon>Pentapetalae</taxon>
        <taxon>rosids</taxon>
        <taxon>malvids</taxon>
        <taxon>Brassicales</taxon>
        <taxon>Brassicaceae</taxon>
        <taxon>Brassiceae</taxon>
        <taxon>Brassica</taxon>
    </lineage>
</organism>
<dbReference type="PANTHER" id="PTHR24314">
    <property type="entry name" value="NON-SPECIFIC LIPID TRANSFER PROTEIN-RELATED"/>
    <property type="match status" value="1"/>
</dbReference>
<dbReference type="InterPro" id="IPR036291">
    <property type="entry name" value="NAD(P)-bd_dom_sf"/>
</dbReference>
<comment type="caution">
    <text evidence="4">The sequence shown here is derived from an EMBL/GenBank/DDBJ whole genome shotgun (WGS) entry which is preliminary data.</text>
</comment>
<accession>A0A8X7P3J4</accession>
<dbReference type="InterPro" id="IPR052625">
    <property type="entry name" value="Chl_b_Red"/>
</dbReference>
<comment type="subcellular location">
    <subcellularLocation>
        <location evidence="1">Plastid</location>
        <location evidence="1">Chloroplast</location>
    </subcellularLocation>
</comment>
<evidence type="ECO:0000313" key="4">
    <source>
        <dbReference type="EMBL" id="KAG2243263.1"/>
    </source>
</evidence>
<keyword evidence="5" id="KW-1185">Reference proteome</keyword>
<keyword evidence="2" id="KW-0150">Chloroplast</keyword>
<dbReference type="GO" id="GO:0034256">
    <property type="term" value="F:chlorophyll(ide) b reductase activity"/>
    <property type="evidence" value="ECO:0007669"/>
    <property type="project" value="TreeGrafter"/>
</dbReference>
<dbReference type="PANTHER" id="PTHR24314:SF15">
    <property type="entry name" value="CHLOROPHYLL(IDE) B REDUCTASE NOL, CHLOROPLASTIC"/>
    <property type="match status" value="1"/>
</dbReference>
<dbReference type="GO" id="GO:0009507">
    <property type="term" value="C:chloroplast"/>
    <property type="evidence" value="ECO:0007669"/>
    <property type="project" value="UniProtKB-SubCell"/>
</dbReference>
<dbReference type="GO" id="GO:0015996">
    <property type="term" value="P:chlorophyll catabolic process"/>
    <property type="evidence" value="ECO:0007669"/>
    <property type="project" value="TreeGrafter"/>
</dbReference>
<protein>
    <submittedName>
        <fullName evidence="4">Uncharacterized protein</fullName>
    </submittedName>
</protein>
<dbReference type="AlphaFoldDB" id="A0A8X7P3J4"/>
<dbReference type="Gene3D" id="3.40.50.720">
    <property type="entry name" value="NAD(P)-binding Rossmann-like Domain"/>
    <property type="match status" value="1"/>
</dbReference>
<dbReference type="EMBL" id="JAAMPC010000235">
    <property type="protein sequence ID" value="KAG2243263.1"/>
    <property type="molecule type" value="Genomic_DNA"/>
</dbReference>
<evidence type="ECO:0000256" key="1">
    <source>
        <dbReference type="ARBA" id="ARBA00004229"/>
    </source>
</evidence>
<name>A0A8X7P3J4_BRACI</name>
<dbReference type="Pfam" id="PF00106">
    <property type="entry name" value="adh_short"/>
    <property type="match status" value="1"/>
</dbReference>
<proteinExistence type="predicted"/>
<evidence type="ECO:0000256" key="2">
    <source>
        <dbReference type="ARBA" id="ARBA00022528"/>
    </source>
</evidence>
<keyword evidence="3" id="KW-0934">Plastid</keyword>
<dbReference type="SUPFAM" id="SSF51735">
    <property type="entry name" value="NAD(P)-binding Rossmann-fold domains"/>
    <property type="match status" value="1"/>
</dbReference>
<reference evidence="4 5" key="1">
    <citation type="submission" date="2020-02" db="EMBL/GenBank/DDBJ databases">
        <authorList>
            <person name="Ma Q."/>
            <person name="Huang Y."/>
            <person name="Song X."/>
            <person name="Pei D."/>
        </authorList>
    </citation>
    <scope>NUCLEOTIDE SEQUENCE [LARGE SCALE GENOMIC DNA]</scope>
    <source>
        <strain evidence="4">Sxm20200214</strain>
        <tissue evidence="4">Leaf</tissue>
    </source>
</reference>
<gene>
    <name evidence="4" type="ORF">Bca52824_094904</name>
</gene>
<dbReference type="Proteomes" id="UP000886595">
    <property type="component" value="Unassembled WGS sequence"/>
</dbReference>
<evidence type="ECO:0000256" key="3">
    <source>
        <dbReference type="ARBA" id="ARBA00022640"/>
    </source>
</evidence>